<feature type="compositionally biased region" description="Acidic residues" evidence="1">
    <location>
        <begin position="339"/>
        <end position="351"/>
    </location>
</feature>
<dbReference type="InterPro" id="IPR023399">
    <property type="entry name" value="Baseplate-like_2-layer_sand"/>
</dbReference>
<dbReference type="InterPro" id="IPR053981">
    <property type="entry name" value="Gp44/GpP-like_2nd"/>
</dbReference>
<evidence type="ECO:0000259" key="2">
    <source>
        <dbReference type="Pfam" id="PF21683"/>
    </source>
</evidence>
<dbReference type="InterPro" id="IPR053982">
    <property type="entry name" value="Gp44/GpP-like_C"/>
</dbReference>
<dbReference type="Pfam" id="PF22255">
    <property type="entry name" value="Gp44-like_2nd"/>
    <property type="match status" value="1"/>
</dbReference>
<dbReference type="Pfam" id="PF21683">
    <property type="entry name" value="GpP-like_1st"/>
    <property type="match status" value="1"/>
</dbReference>
<dbReference type="InterPro" id="IPR049354">
    <property type="entry name" value="GpP-like_N"/>
</dbReference>
<dbReference type="AlphaFoldDB" id="A0A368X3S1"/>
<dbReference type="EMBL" id="QPJI01000023">
    <property type="protein sequence ID" value="RCW62640.1"/>
    <property type="molecule type" value="Genomic_DNA"/>
</dbReference>
<feature type="region of interest" description="Disordered" evidence="1">
    <location>
        <begin position="217"/>
        <end position="236"/>
    </location>
</feature>
<dbReference type="Gene3D" id="2.30.300.10">
    <property type="entry name" value="Baseplate protein-like domain - beta roll fold"/>
    <property type="match status" value="1"/>
</dbReference>
<dbReference type="PIRSF" id="PIRSF004440">
    <property type="entry name" value="GpP"/>
    <property type="match status" value="1"/>
</dbReference>
<dbReference type="Gene3D" id="3.30.1920.10">
    <property type="entry name" value="Baseplate protein-like domains - 2 layer sandwich fold"/>
    <property type="match status" value="1"/>
</dbReference>
<accession>A0A368X3S1</accession>
<feature type="domain" description="Baseplate hub protein gp44-like N-terminal" evidence="2">
    <location>
        <begin position="10"/>
        <end position="95"/>
    </location>
</feature>
<feature type="domain" description="Baseplate hub protein gp44/GpP-like second" evidence="4">
    <location>
        <begin position="97"/>
        <end position="179"/>
    </location>
</feature>
<feature type="domain" description="Baseplate hub protein gp44/GpP-like C-terminal" evidence="3">
    <location>
        <begin position="257"/>
        <end position="337"/>
    </location>
</feature>
<dbReference type="Proteomes" id="UP000253647">
    <property type="component" value="Unassembled WGS sequence"/>
</dbReference>
<protein>
    <submittedName>
        <fullName evidence="5">Prophage tail gpP-like protein</fullName>
    </submittedName>
</protein>
<proteinExistence type="predicted"/>
<evidence type="ECO:0000259" key="3">
    <source>
        <dbReference type="Pfam" id="PF21929"/>
    </source>
</evidence>
<evidence type="ECO:0000313" key="6">
    <source>
        <dbReference type="Proteomes" id="UP000253647"/>
    </source>
</evidence>
<comment type="caution">
    <text evidence="5">The sequence shown here is derived from an EMBL/GenBank/DDBJ whole genome shotgun (WGS) entry which is preliminary data.</text>
</comment>
<organism evidence="5 6">
    <name type="scientific">Marinobacter nauticus</name>
    <name type="common">Marinobacter hydrocarbonoclasticus</name>
    <name type="synonym">Marinobacter aquaeolei</name>
    <dbReference type="NCBI Taxonomy" id="2743"/>
    <lineage>
        <taxon>Bacteria</taxon>
        <taxon>Pseudomonadati</taxon>
        <taxon>Pseudomonadota</taxon>
        <taxon>Gammaproteobacteria</taxon>
        <taxon>Pseudomonadales</taxon>
        <taxon>Marinobacteraceae</taxon>
        <taxon>Marinobacter</taxon>
    </lineage>
</organism>
<dbReference type="Gene3D" id="3.55.50.10">
    <property type="entry name" value="Baseplate protein-like domains"/>
    <property type="match status" value="1"/>
</dbReference>
<dbReference type="RefSeq" id="WP_114435520.1">
    <property type="nucleotide sequence ID" value="NZ_QPJI01000023.1"/>
</dbReference>
<sequence length="351" mass="38750">MQAGLMSSRVELLIDGNRHGGWTSVNIRRGLNQVADRFELSLTEKWSQSTEPAPVRSGAECQVFIDDDLVITGYVDEVLPAYDANQHSLVVSGRSKTADLVDCSSRRKTWSKPRKLEAIARELAEPFGIEVVVEADTGAPIKAPAVEAGQPYYEALEQMGRYRAVIFVCDPQGRLVITKPPRGRIDTALALGENIRKGSGRFSVRDRFSQIIVQGQQPGDDLLSGEQASSPEGTATDPVIRFRTQVILADTPVDKAGCRQRAENETRRRRGRGRGLTYTVAGWRHDSGLWTPGFEVSVRDRWLGIQDDMIIEGVQLVLDGQGERAEAQVVPPSAWDLTAEPEPEEEESVWG</sequence>
<dbReference type="InterPro" id="IPR026276">
    <property type="entry name" value="Baseplate_GpP"/>
</dbReference>
<feature type="region of interest" description="Disordered" evidence="1">
    <location>
        <begin position="332"/>
        <end position="351"/>
    </location>
</feature>
<gene>
    <name evidence="5" type="ORF">DET61_12342</name>
</gene>
<evidence type="ECO:0000256" key="1">
    <source>
        <dbReference type="SAM" id="MobiDB-lite"/>
    </source>
</evidence>
<reference evidence="5 6" key="1">
    <citation type="submission" date="2018-07" db="EMBL/GenBank/DDBJ databases">
        <title>Freshwater and sediment microbial communities from various areas in North America, analyzing microbe dynamics in response to fracking.</title>
        <authorList>
            <person name="Lamendella R."/>
        </authorList>
    </citation>
    <scope>NUCLEOTIDE SEQUENCE [LARGE SCALE GENOMIC DNA]</scope>
    <source>
        <strain evidence="5 6">105B</strain>
    </source>
</reference>
<dbReference type="Pfam" id="PF21929">
    <property type="entry name" value="GpP_4th"/>
    <property type="match status" value="1"/>
</dbReference>
<evidence type="ECO:0000313" key="5">
    <source>
        <dbReference type="EMBL" id="RCW62640.1"/>
    </source>
</evidence>
<name>A0A368X3S1_MARNT</name>
<dbReference type="SUPFAM" id="SSF69279">
    <property type="entry name" value="Phage tail proteins"/>
    <property type="match status" value="2"/>
</dbReference>
<evidence type="ECO:0000259" key="4">
    <source>
        <dbReference type="Pfam" id="PF22255"/>
    </source>
</evidence>